<dbReference type="Gramene" id="LPERR01G33790.1">
    <property type="protein sequence ID" value="LPERR01G33790.1"/>
    <property type="gene ID" value="LPERR01G33790"/>
</dbReference>
<comment type="function">
    <text evidence="4">Dirigent proteins impart stereoselectivity on the phenoxy radical-coupling reaction, yielding optically active lignans from two molecules of coniferyl alcohol in the biosynthesis of lignans, flavonolignans, and alkaloids and thus plays a central role in plant secondary metabolism.</text>
</comment>
<dbReference type="Proteomes" id="UP000032180">
    <property type="component" value="Chromosome 1"/>
</dbReference>
<keyword evidence="6" id="KW-1185">Reference proteome</keyword>
<comment type="subunit">
    <text evidence="2 4">Homodimer.</text>
</comment>
<keyword evidence="4" id="KW-0732">Signal</keyword>
<organism evidence="5 6">
    <name type="scientific">Leersia perrieri</name>
    <dbReference type="NCBI Taxonomy" id="77586"/>
    <lineage>
        <taxon>Eukaryota</taxon>
        <taxon>Viridiplantae</taxon>
        <taxon>Streptophyta</taxon>
        <taxon>Embryophyta</taxon>
        <taxon>Tracheophyta</taxon>
        <taxon>Spermatophyta</taxon>
        <taxon>Magnoliopsida</taxon>
        <taxon>Liliopsida</taxon>
        <taxon>Poales</taxon>
        <taxon>Poaceae</taxon>
        <taxon>BOP clade</taxon>
        <taxon>Oryzoideae</taxon>
        <taxon>Oryzeae</taxon>
        <taxon>Oryzinae</taxon>
        <taxon>Leersia</taxon>
    </lineage>
</organism>
<evidence type="ECO:0000256" key="4">
    <source>
        <dbReference type="RuleBase" id="RU363099"/>
    </source>
</evidence>
<dbReference type="Pfam" id="PF03018">
    <property type="entry name" value="Dirigent"/>
    <property type="match status" value="1"/>
</dbReference>
<keyword evidence="4" id="KW-0052">Apoplast</keyword>
<dbReference type="eggNOG" id="ENOG502RXMA">
    <property type="taxonomic scope" value="Eukaryota"/>
</dbReference>
<dbReference type="InterPro" id="IPR044859">
    <property type="entry name" value="Allene_oxi_cyc_Dirigent"/>
</dbReference>
<feature type="signal peptide" evidence="4">
    <location>
        <begin position="1"/>
        <end position="32"/>
    </location>
</feature>
<accession>A0A0D9V8J5</accession>
<proteinExistence type="inferred from homology"/>
<dbReference type="PANTHER" id="PTHR47586:SF1">
    <property type="entry name" value="DIRIGENT PROTEIN"/>
    <property type="match status" value="1"/>
</dbReference>
<dbReference type="Gene3D" id="2.40.480.10">
    <property type="entry name" value="Allene oxide cyclase-like"/>
    <property type="match status" value="1"/>
</dbReference>
<dbReference type="STRING" id="77586.A0A0D9V8J5"/>
<protein>
    <recommendedName>
        <fullName evidence="4">Dirigent protein</fullName>
    </recommendedName>
</protein>
<evidence type="ECO:0000313" key="5">
    <source>
        <dbReference type="EnsemblPlants" id="LPERR01G33790.1"/>
    </source>
</evidence>
<evidence type="ECO:0000256" key="3">
    <source>
        <dbReference type="ARBA" id="ARBA00022525"/>
    </source>
</evidence>
<feature type="chain" id="PRO_5008190767" description="Dirigent protein" evidence="4">
    <location>
        <begin position="33"/>
        <end position="194"/>
    </location>
</feature>
<evidence type="ECO:0000256" key="1">
    <source>
        <dbReference type="ARBA" id="ARBA00010746"/>
    </source>
</evidence>
<reference evidence="6" key="2">
    <citation type="submission" date="2013-12" db="EMBL/GenBank/DDBJ databases">
        <authorList>
            <person name="Yu Y."/>
            <person name="Lee S."/>
            <person name="de Baynast K."/>
            <person name="Wissotski M."/>
            <person name="Liu L."/>
            <person name="Talag J."/>
            <person name="Goicoechea J."/>
            <person name="Angelova A."/>
            <person name="Jetty R."/>
            <person name="Kudrna D."/>
            <person name="Golser W."/>
            <person name="Rivera L."/>
            <person name="Zhang J."/>
            <person name="Wing R."/>
        </authorList>
    </citation>
    <scope>NUCLEOTIDE SEQUENCE</scope>
</reference>
<evidence type="ECO:0000256" key="2">
    <source>
        <dbReference type="ARBA" id="ARBA00011738"/>
    </source>
</evidence>
<dbReference type="GO" id="GO:0048046">
    <property type="term" value="C:apoplast"/>
    <property type="evidence" value="ECO:0007669"/>
    <property type="project" value="UniProtKB-SubCell"/>
</dbReference>
<dbReference type="InterPro" id="IPR004265">
    <property type="entry name" value="Dirigent"/>
</dbReference>
<dbReference type="GO" id="GO:0009699">
    <property type="term" value="P:phenylpropanoid biosynthetic process"/>
    <property type="evidence" value="ECO:0007669"/>
    <property type="project" value="UniProtKB-ARBA"/>
</dbReference>
<sequence>MTAAGSSKTVSLCLTMILLMQQLGPHFTFAAAASIPSPSDNNNSKNKELHGKMLRFTLYQQETVNKTSYMIVSGVAGVSETTTPFGTVYVFRDELTVRADRSSRVAGVVEGTSVTTGFDGLRSLSLGKITIDHHRGRRGSVSVLGGTHNTMPSDCPVVGGTGDFGYAAGFVRTSPVEYRGPSLTTSDLRKFSLS</sequence>
<keyword evidence="3 4" id="KW-0964">Secreted</keyword>
<reference evidence="5" key="3">
    <citation type="submission" date="2015-04" db="UniProtKB">
        <authorList>
            <consortium name="EnsemblPlants"/>
        </authorList>
    </citation>
    <scope>IDENTIFICATION</scope>
</reference>
<dbReference type="HOGENOM" id="CLU_120212_0_0_1"/>
<dbReference type="AlphaFoldDB" id="A0A0D9V8J5"/>
<comment type="similarity">
    <text evidence="1 4">Belongs to the plant dirigent protein family.</text>
</comment>
<dbReference type="EnsemblPlants" id="LPERR01G33790.1">
    <property type="protein sequence ID" value="LPERR01G33790.1"/>
    <property type="gene ID" value="LPERR01G33790"/>
</dbReference>
<dbReference type="PANTHER" id="PTHR47586">
    <property type="entry name" value="DIRIGENT PROTEIN"/>
    <property type="match status" value="1"/>
</dbReference>
<evidence type="ECO:0000313" key="6">
    <source>
        <dbReference type="Proteomes" id="UP000032180"/>
    </source>
</evidence>
<reference evidence="5 6" key="1">
    <citation type="submission" date="2012-08" db="EMBL/GenBank/DDBJ databases">
        <title>Oryza genome evolution.</title>
        <authorList>
            <person name="Wing R.A."/>
        </authorList>
    </citation>
    <scope>NUCLEOTIDE SEQUENCE</scope>
</reference>
<name>A0A0D9V8J5_9ORYZ</name>
<comment type="subcellular location">
    <subcellularLocation>
        <location evidence="4">Secreted</location>
        <location evidence="4">Extracellular space</location>
        <location evidence="4">Apoplast</location>
    </subcellularLocation>
</comment>